<dbReference type="PROSITE" id="PS00860">
    <property type="entry name" value="GTP_CYCLOHYDROL_1_2"/>
    <property type="match status" value="1"/>
</dbReference>
<comment type="similarity">
    <text evidence="3">Belongs to the GTP cyclohydrolase I family.</text>
</comment>
<evidence type="ECO:0000256" key="6">
    <source>
        <dbReference type="ARBA" id="ARBA00017272"/>
    </source>
</evidence>
<dbReference type="FunFam" id="3.30.1130.10:FF:000012">
    <property type="entry name" value="GTP cyclohydrolase 1"/>
    <property type="match status" value="1"/>
</dbReference>
<evidence type="ECO:0000256" key="13">
    <source>
        <dbReference type="SAM" id="Phobius"/>
    </source>
</evidence>
<dbReference type="GO" id="GO:0006729">
    <property type="term" value="P:tetrahydrobiopterin biosynthetic process"/>
    <property type="evidence" value="ECO:0007669"/>
    <property type="project" value="UniProtKB-KW"/>
</dbReference>
<dbReference type="Pfam" id="PF03435">
    <property type="entry name" value="Sacchrp_dh_NADP"/>
    <property type="match status" value="1"/>
</dbReference>
<evidence type="ECO:0000256" key="8">
    <source>
        <dbReference type="ARBA" id="ARBA00022801"/>
    </source>
</evidence>
<dbReference type="EC" id="3.5.4.16" evidence="5"/>
<dbReference type="OrthoDB" id="10268090at2759"/>
<evidence type="ECO:0000256" key="4">
    <source>
        <dbReference type="ARBA" id="ARBA00011857"/>
    </source>
</evidence>
<keyword evidence="8 16" id="KW-0378">Hydrolase</keyword>
<dbReference type="GO" id="GO:0009247">
    <property type="term" value="P:glycolipid biosynthetic process"/>
    <property type="evidence" value="ECO:0007669"/>
    <property type="project" value="TreeGrafter"/>
</dbReference>
<organism evidence="17">
    <name type="scientific">Camponotus floridanus</name>
    <name type="common">Florida carpenter ant</name>
    <dbReference type="NCBI Taxonomy" id="104421"/>
    <lineage>
        <taxon>Eukaryota</taxon>
        <taxon>Metazoa</taxon>
        <taxon>Ecdysozoa</taxon>
        <taxon>Arthropoda</taxon>
        <taxon>Hexapoda</taxon>
        <taxon>Insecta</taxon>
        <taxon>Pterygota</taxon>
        <taxon>Neoptera</taxon>
        <taxon>Endopterygota</taxon>
        <taxon>Hymenoptera</taxon>
        <taxon>Apocrita</taxon>
        <taxon>Aculeata</taxon>
        <taxon>Formicoidea</taxon>
        <taxon>Formicidae</taxon>
        <taxon>Formicinae</taxon>
        <taxon>Camponotus</taxon>
    </lineage>
</organism>
<gene>
    <name evidence="16" type="ORF">EAG_04506</name>
</gene>
<dbReference type="GO" id="GO:0046148">
    <property type="term" value="P:pigment biosynthetic process"/>
    <property type="evidence" value="ECO:0007669"/>
    <property type="project" value="UniProtKB-ARBA"/>
</dbReference>
<dbReference type="STRING" id="104421.E2AAF9"/>
<dbReference type="GO" id="GO:0005886">
    <property type="term" value="C:plasma membrane"/>
    <property type="evidence" value="ECO:0007669"/>
    <property type="project" value="TreeGrafter"/>
</dbReference>
<dbReference type="NCBIfam" id="TIGR00063">
    <property type="entry name" value="folE"/>
    <property type="match status" value="1"/>
</dbReference>
<dbReference type="Pfam" id="PF01227">
    <property type="entry name" value="GTP_cyclohydroI"/>
    <property type="match status" value="1"/>
</dbReference>
<evidence type="ECO:0000256" key="1">
    <source>
        <dbReference type="ARBA" id="ARBA00001052"/>
    </source>
</evidence>
<dbReference type="Gene3D" id="3.30.1130.10">
    <property type="match status" value="1"/>
</dbReference>
<evidence type="ECO:0000256" key="3">
    <source>
        <dbReference type="ARBA" id="ARBA00008085"/>
    </source>
</evidence>
<dbReference type="InterPro" id="IPR020602">
    <property type="entry name" value="GTP_CycHdrlase_I_dom"/>
</dbReference>
<dbReference type="InterPro" id="IPR001474">
    <property type="entry name" value="GTP_CycHdrlase_I"/>
</dbReference>
<dbReference type="Gene3D" id="1.10.286.10">
    <property type="match status" value="1"/>
</dbReference>
<accession>E2AAF9</accession>
<evidence type="ECO:0000313" key="17">
    <source>
        <dbReference type="Proteomes" id="UP000000311"/>
    </source>
</evidence>
<dbReference type="UniPathway" id="UPA00848">
    <property type="reaction ID" value="UER00151"/>
</dbReference>
<keyword evidence="13" id="KW-0812">Transmembrane</keyword>
<evidence type="ECO:0000256" key="10">
    <source>
        <dbReference type="ARBA" id="ARBA00023134"/>
    </source>
</evidence>
<keyword evidence="7" id="KW-0547">Nucleotide-binding</keyword>
<dbReference type="FunFam" id="3.40.50.720:FF:000178">
    <property type="entry name" value="Saccharopine dehydrogenase-like oxidoreductase"/>
    <property type="match status" value="1"/>
</dbReference>
<evidence type="ECO:0000313" key="16">
    <source>
        <dbReference type="EMBL" id="EFN69560.1"/>
    </source>
</evidence>
<dbReference type="PANTHER" id="PTHR12286">
    <property type="entry name" value="SACCHAROPINE DEHYDROGENASE-LIKE OXIDOREDUCTASE"/>
    <property type="match status" value="1"/>
</dbReference>
<comment type="catalytic activity">
    <reaction evidence="1">
        <text>GTP + H2O = 7,8-dihydroneopterin 3'-triphosphate + formate + H(+)</text>
        <dbReference type="Rhea" id="RHEA:17473"/>
        <dbReference type="ChEBI" id="CHEBI:15377"/>
        <dbReference type="ChEBI" id="CHEBI:15378"/>
        <dbReference type="ChEBI" id="CHEBI:15740"/>
        <dbReference type="ChEBI" id="CHEBI:37565"/>
        <dbReference type="ChEBI" id="CHEBI:58462"/>
        <dbReference type="EC" id="3.5.4.16"/>
    </reaction>
</comment>
<dbReference type="CDD" id="cd00642">
    <property type="entry name" value="GTP_cyclohydro1"/>
    <property type="match status" value="1"/>
</dbReference>
<sequence length="711" mass="80572">MASDRLDIIIFGATGYTGKFVVKNAVQLCKEYKLRFGVAGRRQEALEAVIKEFASEIENVPIILADVKDEESLTEMTKQAKIIVNCCGPYRFYGEPVVKACITTHTHHVDVSGEPQYMEKMQLQYNKTAQEAGVYIVSACGFDSIPTDLGIIFTQQKFGGEVNTIETYLKWWTTGDIKGSLLNYGTWESLIYGITHHNELRELRTKLYPIKLPKFTPKLKSKILHRSDVSEGWSTLFLGSDRSVAFRSQRFLYDKYKERPAQVQTYVTFQSFCTFIMITIAAMILALMTRTAFSRNLLLKYPALFSFGFISHENPKWETQKQTHFSVTFKALGWTEKLAEPTDEHTNAPNKKVITKVSGVSPGYDMTSIALILSAITILKEADKIPDNGGVLTPGAAFGKTSLIEQLNKHNIKFEYRISALPHLEKIFLLISQEQKIEFKKSIEVFIMNGISSQCAKLKMYDGEDDKPIMIKKPLPLRALWSDDIEESDLDVPGTPRTPRTSTTGHEKCMFHHDLELDHRPLTREAMLPEMSRSYKLLLNSLGEDPERPGLLKTPERAAKAMLFFTKGYDQTLEDVLNDAIFDEDHDEMVVVKDIEMFSMCEHHLVPFYGKVSIGYLPCKKVLGLSKLARIVEIFSRRLQVQERLTKQIAIAVTKAVQPAGVAVVVEGVHMCMVMRGVQKINSKTVTSTMLGVFRDDPKTREEFLNLVHNK</sequence>
<dbReference type="HAMAP" id="MF_00223">
    <property type="entry name" value="FolE"/>
    <property type="match status" value="1"/>
</dbReference>
<dbReference type="FunCoup" id="E2AAF9">
    <property type="interactions" value="377"/>
</dbReference>
<dbReference type="InterPro" id="IPR036291">
    <property type="entry name" value="NAD(P)-bd_dom_sf"/>
</dbReference>
<keyword evidence="10" id="KW-0342">GTP-binding</keyword>
<proteinExistence type="inferred from homology"/>
<dbReference type="InParanoid" id="E2AAF9"/>
<dbReference type="FunFam" id="1.10.286.10:FF:000003">
    <property type="entry name" value="GTP cyclohydrolase 1"/>
    <property type="match status" value="1"/>
</dbReference>
<evidence type="ECO:0000256" key="2">
    <source>
        <dbReference type="ARBA" id="ARBA00005080"/>
    </source>
</evidence>
<dbReference type="InterPro" id="IPR043133">
    <property type="entry name" value="GTP-CH-I_C/QueF"/>
</dbReference>
<evidence type="ECO:0000256" key="12">
    <source>
        <dbReference type="ARBA" id="ARBA00038048"/>
    </source>
</evidence>
<evidence type="ECO:0000259" key="15">
    <source>
        <dbReference type="Pfam" id="PF03435"/>
    </source>
</evidence>
<dbReference type="InterPro" id="IPR018234">
    <property type="entry name" value="GTP_CycHdrlase_I_CS"/>
</dbReference>
<evidence type="ECO:0000256" key="7">
    <source>
        <dbReference type="ARBA" id="ARBA00022741"/>
    </source>
</evidence>
<feature type="transmembrane region" description="Helical" evidence="13">
    <location>
        <begin position="266"/>
        <end position="288"/>
    </location>
</feature>
<reference evidence="16 17" key="1">
    <citation type="journal article" date="2010" name="Science">
        <title>Genomic comparison of the ants Camponotus floridanus and Harpegnathos saltator.</title>
        <authorList>
            <person name="Bonasio R."/>
            <person name="Zhang G."/>
            <person name="Ye C."/>
            <person name="Mutti N.S."/>
            <person name="Fang X."/>
            <person name="Qin N."/>
            <person name="Donahue G."/>
            <person name="Yang P."/>
            <person name="Li Q."/>
            <person name="Li C."/>
            <person name="Zhang P."/>
            <person name="Huang Z."/>
            <person name="Berger S.L."/>
            <person name="Reinberg D."/>
            <person name="Wang J."/>
            <person name="Liebig J."/>
        </authorList>
    </citation>
    <scope>NUCLEOTIDE SEQUENCE [LARGE SCALE GENOMIC DNA]</scope>
    <source>
        <strain evidence="17">C129</strain>
    </source>
</reference>
<dbReference type="GO" id="GO:0046654">
    <property type="term" value="P:tetrahydrofolate biosynthetic process"/>
    <property type="evidence" value="ECO:0007669"/>
    <property type="project" value="InterPro"/>
</dbReference>
<protein>
    <recommendedName>
        <fullName evidence="6">GTP cyclohydrolase 1</fullName>
        <ecNumber evidence="5">3.5.4.16</ecNumber>
    </recommendedName>
    <alternativeName>
        <fullName evidence="11">GTP cyclohydrolase I</fullName>
    </alternativeName>
</protein>
<dbReference type="PROSITE" id="PS00859">
    <property type="entry name" value="GTP_CYCLOHYDROL_1_1"/>
    <property type="match status" value="1"/>
</dbReference>
<evidence type="ECO:0000256" key="9">
    <source>
        <dbReference type="ARBA" id="ARBA00023007"/>
    </source>
</evidence>
<dbReference type="InterPro" id="IPR005097">
    <property type="entry name" value="Sacchrp_dh_NADP-bd"/>
</dbReference>
<dbReference type="SUPFAM" id="SSF51735">
    <property type="entry name" value="NAD(P)-binding Rossmann-fold domains"/>
    <property type="match status" value="1"/>
</dbReference>
<evidence type="ECO:0000256" key="11">
    <source>
        <dbReference type="ARBA" id="ARBA00030854"/>
    </source>
</evidence>
<dbReference type="Gene3D" id="3.40.50.720">
    <property type="entry name" value="NAD(P)-binding Rossmann-like Domain"/>
    <property type="match status" value="1"/>
</dbReference>
<dbReference type="InterPro" id="IPR051276">
    <property type="entry name" value="Saccharopine_DH-like_oxidrdct"/>
</dbReference>
<dbReference type="GO" id="GO:0003934">
    <property type="term" value="F:GTP cyclohydrolase I activity"/>
    <property type="evidence" value="ECO:0007669"/>
    <property type="project" value="UniProtKB-EC"/>
</dbReference>
<dbReference type="GO" id="GO:0005811">
    <property type="term" value="C:lipid droplet"/>
    <property type="evidence" value="ECO:0007669"/>
    <property type="project" value="TreeGrafter"/>
</dbReference>
<comment type="pathway">
    <text evidence="2">Cofactor biosynthesis; 7,8-dihydroneopterin triphosphate biosynthesis; 7,8-dihydroneopterin triphosphate from GTP: step 1/1.</text>
</comment>
<comment type="similarity">
    <text evidence="12">Belongs to the saccharopine dehydrogenase family.</text>
</comment>
<dbReference type="EMBL" id="GL438125">
    <property type="protein sequence ID" value="EFN69560.1"/>
    <property type="molecule type" value="Genomic_DNA"/>
</dbReference>
<keyword evidence="9" id="KW-0783">Tetrahydrobiopterin biosynthesis</keyword>
<feature type="domain" description="GTP cyclohydrolase I" evidence="14">
    <location>
        <begin position="533"/>
        <end position="708"/>
    </location>
</feature>
<dbReference type="NCBIfam" id="NF006826">
    <property type="entry name" value="PRK09347.1-3"/>
    <property type="match status" value="1"/>
</dbReference>
<dbReference type="GO" id="GO:0005525">
    <property type="term" value="F:GTP binding"/>
    <property type="evidence" value="ECO:0007669"/>
    <property type="project" value="UniProtKB-KW"/>
</dbReference>
<keyword evidence="13" id="KW-1133">Transmembrane helix</keyword>
<keyword evidence="13" id="KW-0472">Membrane</keyword>
<evidence type="ECO:0000259" key="14">
    <source>
        <dbReference type="Pfam" id="PF01227"/>
    </source>
</evidence>
<dbReference type="AlphaFoldDB" id="E2AAF9"/>
<dbReference type="Proteomes" id="UP000000311">
    <property type="component" value="Unassembled WGS sequence"/>
</dbReference>
<keyword evidence="17" id="KW-1185">Reference proteome</keyword>
<evidence type="ECO:0000256" key="5">
    <source>
        <dbReference type="ARBA" id="ARBA00012715"/>
    </source>
</evidence>
<dbReference type="InterPro" id="IPR043134">
    <property type="entry name" value="GTP-CH-I_N"/>
</dbReference>
<dbReference type="SUPFAM" id="SSF55620">
    <property type="entry name" value="Tetrahydrobiopterin biosynthesis enzymes-like"/>
    <property type="match status" value="1"/>
</dbReference>
<dbReference type="PANTHER" id="PTHR12286:SF5">
    <property type="entry name" value="SACCHAROPINE DEHYDROGENASE-LIKE OXIDOREDUCTASE"/>
    <property type="match status" value="1"/>
</dbReference>
<feature type="domain" description="Saccharopine dehydrogenase NADP binding" evidence="15">
    <location>
        <begin position="8"/>
        <end position="137"/>
    </location>
</feature>
<dbReference type="NCBIfam" id="NF006825">
    <property type="entry name" value="PRK09347.1-2"/>
    <property type="match status" value="1"/>
</dbReference>
<dbReference type="GO" id="GO:0005739">
    <property type="term" value="C:mitochondrion"/>
    <property type="evidence" value="ECO:0007669"/>
    <property type="project" value="TreeGrafter"/>
</dbReference>
<name>E2AAF9_CAMFO</name>
<comment type="subunit">
    <text evidence="4">Toroid-shaped homodecamer, composed of two pentamers of five dimers.</text>
</comment>